<dbReference type="SUPFAM" id="SSF52172">
    <property type="entry name" value="CheY-like"/>
    <property type="match status" value="1"/>
</dbReference>
<dbReference type="InterPro" id="IPR051015">
    <property type="entry name" value="EvgA-like"/>
</dbReference>
<dbReference type="CDD" id="cd17535">
    <property type="entry name" value="REC_NarL-like"/>
    <property type="match status" value="1"/>
</dbReference>
<dbReference type="InterPro" id="IPR058245">
    <property type="entry name" value="NreC/VraR/RcsB-like_REC"/>
</dbReference>
<dbReference type="Pfam" id="PF00072">
    <property type="entry name" value="Response_reg"/>
    <property type="match status" value="1"/>
</dbReference>
<reference evidence="6" key="1">
    <citation type="journal article" date="2014" name="Int. J. Syst. Evol. Microbiol.">
        <title>Complete genome sequence of Corynebacterium casei LMG S-19264T (=DSM 44701T), isolated from a smear-ripened cheese.</title>
        <authorList>
            <consortium name="US DOE Joint Genome Institute (JGI-PGF)"/>
            <person name="Walter F."/>
            <person name="Albersmeier A."/>
            <person name="Kalinowski J."/>
            <person name="Ruckert C."/>
        </authorList>
    </citation>
    <scope>NUCLEOTIDE SEQUENCE</scope>
    <source>
        <strain evidence="6">KCTC 12711</strain>
    </source>
</reference>
<dbReference type="RefSeq" id="WP_189399771.1">
    <property type="nucleotide sequence ID" value="NZ_BMXA01000002.1"/>
</dbReference>
<dbReference type="PANTHER" id="PTHR45566">
    <property type="entry name" value="HTH-TYPE TRANSCRIPTIONAL REGULATOR YHJB-RELATED"/>
    <property type="match status" value="1"/>
</dbReference>
<dbReference type="InterPro" id="IPR000792">
    <property type="entry name" value="Tscrpt_reg_LuxR_C"/>
</dbReference>
<evidence type="ECO:0000256" key="2">
    <source>
        <dbReference type="ARBA" id="ARBA00023125"/>
    </source>
</evidence>
<evidence type="ECO:0000256" key="3">
    <source>
        <dbReference type="PROSITE-ProRule" id="PRU00169"/>
    </source>
</evidence>
<dbReference type="PROSITE" id="PS50110">
    <property type="entry name" value="RESPONSE_REGULATORY"/>
    <property type="match status" value="1"/>
</dbReference>
<gene>
    <name evidence="6" type="ORF">GCM10008090_16710</name>
</gene>
<evidence type="ECO:0000313" key="6">
    <source>
        <dbReference type="EMBL" id="GHA07537.1"/>
    </source>
</evidence>
<dbReference type="SMART" id="SM00421">
    <property type="entry name" value="HTH_LUXR"/>
    <property type="match status" value="1"/>
</dbReference>
<accession>A0A918RRP5</accession>
<dbReference type="GO" id="GO:0003677">
    <property type="term" value="F:DNA binding"/>
    <property type="evidence" value="ECO:0007669"/>
    <property type="project" value="UniProtKB-KW"/>
</dbReference>
<keyword evidence="1 3" id="KW-0597">Phosphoprotein</keyword>
<dbReference type="PANTHER" id="PTHR45566:SF1">
    <property type="entry name" value="HTH-TYPE TRANSCRIPTIONAL REGULATOR YHJB-RELATED"/>
    <property type="match status" value="1"/>
</dbReference>
<feature type="modified residue" description="4-aspartylphosphate" evidence="3">
    <location>
        <position position="55"/>
    </location>
</feature>
<dbReference type="InterPro" id="IPR036388">
    <property type="entry name" value="WH-like_DNA-bd_sf"/>
</dbReference>
<evidence type="ECO:0000256" key="1">
    <source>
        <dbReference type="ARBA" id="ARBA00022553"/>
    </source>
</evidence>
<keyword evidence="7" id="KW-1185">Reference proteome</keyword>
<dbReference type="PRINTS" id="PR00038">
    <property type="entry name" value="HTHLUXR"/>
</dbReference>
<name>A0A918RRP5_9GAMM</name>
<keyword evidence="2 6" id="KW-0238">DNA-binding</keyword>
<dbReference type="Pfam" id="PF00196">
    <property type="entry name" value="GerE"/>
    <property type="match status" value="1"/>
</dbReference>
<dbReference type="Gene3D" id="1.10.10.10">
    <property type="entry name" value="Winged helix-like DNA-binding domain superfamily/Winged helix DNA-binding domain"/>
    <property type="match status" value="1"/>
</dbReference>
<feature type="domain" description="Response regulatory" evidence="5">
    <location>
        <begin position="5"/>
        <end position="120"/>
    </location>
</feature>
<reference evidence="6" key="2">
    <citation type="submission" date="2020-09" db="EMBL/GenBank/DDBJ databases">
        <authorList>
            <person name="Sun Q."/>
            <person name="Kim S."/>
        </authorList>
    </citation>
    <scope>NUCLEOTIDE SEQUENCE</scope>
    <source>
        <strain evidence="6">KCTC 12711</strain>
    </source>
</reference>
<dbReference type="SUPFAM" id="SSF46894">
    <property type="entry name" value="C-terminal effector domain of the bipartite response regulators"/>
    <property type="match status" value="1"/>
</dbReference>
<proteinExistence type="predicted"/>
<dbReference type="AlphaFoldDB" id="A0A918RRP5"/>
<dbReference type="InterPro" id="IPR001789">
    <property type="entry name" value="Sig_transdc_resp-reg_receiver"/>
</dbReference>
<dbReference type="GO" id="GO:0006355">
    <property type="term" value="P:regulation of DNA-templated transcription"/>
    <property type="evidence" value="ECO:0007669"/>
    <property type="project" value="InterPro"/>
</dbReference>
<dbReference type="SMART" id="SM00448">
    <property type="entry name" value="REC"/>
    <property type="match status" value="1"/>
</dbReference>
<evidence type="ECO:0000259" key="4">
    <source>
        <dbReference type="PROSITE" id="PS50043"/>
    </source>
</evidence>
<comment type="caution">
    <text evidence="6">The sequence shown here is derived from an EMBL/GenBank/DDBJ whole genome shotgun (WGS) entry which is preliminary data.</text>
</comment>
<dbReference type="CDD" id="cd06170">
    <property type="entry name" value="LuxR_C_like"/>
    <property type="match status" value="1"/>
</dbReference>
<organism evidence="6 7">
    <name type="scientific">Arenicella chitinivorans</name>
    <dbReference type="NCBI Taxonomy" id="1329800"/>
    <lineage>
        <taxon>Bacteria</taxon>
        <taxon>Pseudomonadati</taxon>
        <taxon>Pseudomonadota</taxon>
        <taxon>Gammaproteobacteria</taxon>
        <taxon>Arenicellales</taxon>
        <taxon>Arenicellaceae</taxon>
        <taxon>Arenicella</taxon>
    </lineage>
</organism>
<dbReference type="GO" id="GO:0000160">
    <property type="term" value="P:phosphorelay signal transduction system"/>
    <property type="evidence" value="ECO:0007669"/>
    <property type="project" value="InterPro"/>
</dbReference>
<protein>
    <submittedName>
        <fullName evidence="6">DNA-binding response regulator</fullName>
    </submittedName>
</protein>
<dbReference type="PROSITE" id="PS50043">
    <property type="entry name" value="HTH_LUXR_2"/>
    <property type="match status" value="1"/>
</dbReference>
<evidence type="ECO:0000313" key="7">
    <source>
        <dbReference type="Proteomes" id="UP000614811"/>
    </source>
</evidence>
<dbReference type="Gene3D" id="3.40.50.2300">
    <property type="match status" value="1"/>
</dbReference>
<dbReference type="InterPro" id="IPR016032">
    <property type="entry name" value="Sig_transdc_resp-reg_C-effctor"/>
</dbReference>
<sequence>MLGTHILLVDDHTLFRTGMQMILTQVGGARGVSEASSVREAFDFDESSVDLILLDIHLPGLNGIDGIKPMREKFAGVPIIILSASSELASIRQAKELGAAGFLNKAALAEEIVNSITHVLGGGQCFPAGVDSQPAPAMHTGGHTLTPRQTEVLIYLCEGKPNKLIARELDMSENTVRVHVSAILSALGAKNRSEAILIAQREGITN</sequence>
<dbReference type="EMBL" id="BMXA01000002">
    <property type="protein sequence ID" value="GHA07537.1"/>
    <property type="molecule type" value="Genomic_DNA"/>
</dbReference>
<evidence type="ECO:0000259" key="5">
    <source>
        <dbReference type="PROSITE" id="PS50110"/>
    </source>
</evidence>
<feature type="domain" description="HTH luxR-type" evidence="4">
    <location>
        <begin position="138"/>
        <end position="203"/>
    </location>
</feature>
<dbReference type="Proteomes" id="UP000614811">
    <property type="component" value="Unassembled WGS sequence"/>
</dbReference>
<dbReference type="InterPro" id="IPR011006">
    <property type="entry name" value="CheY-like_superfamily"/>
</dbReference>